<name>A0AAD4ID22_9PLEO</name>
<dbReference type="Proteomes" id="UP001199106">
    <property type="component" value="Unassembled WGS sequence"/>
</dbReference>
<comment type="caution">
    <text evidence="1">The sequence shown here is derived from an EMBL/GenBank/DDBJ whole genome shotgun (WGS) entry which is preliminary data.</text>
</comment>
<evidence type="ECO:0000313" key="1">
    <source>
        <dbReference type="EMBL" id="KAG9192468.1"/>
    </source>
</evidence>
<dbReference type="EMBL" id="JAANER010000003">
    <property type="protein sequence ID" value="KAG9192468.1"/>
    <property type="molecule type" value="Genomic_DNA"/>
</dbReference>
<gene>
    <name evidence="1" type="ORF">G6011_11202</name>
</gene>
<dbReference type="AlphaFoldDB" id="A0AAD4ID22"/>
<keyword evidence="2" id="KW-1185">Reference proteome</keyword>
<protein>
    <submittedName>
        <fullName evidence="1">Uncharacterized protein</fullName>
    </submittedName>
</protein>
<organism evidence="1 2">
    <name type="scientific">Alternaria panax</name>
    <dbReference type="NCBI Taxonomy" id="48097"/>
    <lineage>
        <taxon>Eukaryota</taxon>
        <taxon>Fungi</taxon>
        <taxon>Dikarya</taxon>
        <taxon>Ascomycota</taxon>
        <taxon>Pezizomycotina</taxon>
        <taxon>Dothideomycetes</taxon>
        <taxon>Pleosporomycetidae</taxon>
        <taxon>Pleosporales</taxon>
        <taxon>Pleosporineae</taxon>
        <taxon>Pleosporaceae</taxon>
        <taxon>Alternaria</taxon>
        <taxon>Alternaria sect. Panax</taxon>
    </lineage>
</organism>
<proteinExistence type="predicted"/>
<sequence>MSVKLDLFTTNVPMKLRKQKHGNASPSKTEYAGSQLINPFSSFGQTDSHHSRHTVAPLEIPISLQAHVDYPLAYTLLSQNKNKSQSCVYGAAFVKDTRKQLGVQ</sequence>
<evidence type="ECO:0000313" key="2">
    <source>
        <dbReference type="Proteomes" id="UP001199106"/>
    </source>
</evidence>
<accession>A0AAD4ID22</accession>
<reference evidence="1" key="1">
    <citation type="submission" date="2021-07" db="EMBL/GenBank/DDBJ databases">
        <title>Genome Resource of American Ginseng Black Spot Pathogen Alternaria panax.</title>
        <authorList>
            <person name="Qiu C."/>
            <person name="Wang W."/>
            <person name="Liu Z."/>
        </authorList>
    </citation>
    <scope>NUCLEOTIDE SEQUENCE</scope>
    <source>
        <strain evidence="1">BNCC115425</strain>
    </source>
</reference>